<name>A0A1Q2L2W0_9BACL</name>
<evidence type="ECO:0000256" key="1">
    <source>
        <dbReference type="ARBA" id="ARBA00007847"/>
    </source>
</evidence>
<dbReference type="NCBIfam" id="TIGR00035">
    <property type="entry name" value="asp_race"/>
    <property type="match status" value="1"/>
</dbReference>
<reference evidence="3 4" key="1">
    <citation type="submission" date="2017-02" db="EMBL/GenBank/DDBJ databases">
        <title>The complete genomic sequence of a novel cold adapted crude oil-degrading bacterium Planococcus qaidamina Y42.</title>
        <authorList>
            <person name="Yang R."/>
        </authorList>
    </citation>
    <scope>NUCLEOTIDE SEQUENCE [LARGE SCALE GENOMIC DNA]</scope>
    <source>
        <strain evidence="3 4">Y42</strain>
    </source>
</reference>
<dbReference type="Pfam" id="PF01177">
    <property type="entry name" value="Asp_Glu_race"/>
    <property type="match status" value="1"/>
</dbReference>
<dbReference type="Gene3D" id="3.40.50.1860">
    <property type="match status" value="2"/>
</dbReference>
<dbReference type="KEGG" id="pmar:B0X71_17925"/>
<dbReference type="EMBL" id="CP019640">
    <property type="protein sequence ID" value="AQQ54795.1"/>
    <property type="molecule type" value="Genomic_DNA"/>
</dbReference>
<evidence type="ECO:0000313" key="3">
    <source>
        <dbReference type="EMBL" id="AQQ54795.1"/>
    </source>
</evidence>
<evidence type="ECO:0000256" key="2">
    <source>
        <dbReference type="ARBA" id="ARBA00023235"/>
    </source>
</evidence>
<evidence type="ECO:0000313" key="4">
    <source>
        <dbReference type="Proteomes" id="UP000188184"/>
    </source>
</evidence>
<keyword evidence="2" id="KW-0413">Isomerase</keyword>
<gene>
    <name evidence="3" type="ORF">B0X71_17925</name>
</gene>
<proteinExistence type="inferred from homology"/>
<keyword evidence="4" id="KW-1185">Reference proteome</keyword>
<dbReference type="AlphaFoldDB" id="A0A1Q2L2W0"/>
<protein>
    <submittedName>
        <fullName evidence="3">Aspartate racemase</fullName>
    </submittedName>
</protein>
<dbReference type="PANTHER" id="PTHR21198">
    <property type="entry name" value="GLUTAMATE RACEMASE"/>
    <property type="match status" value="1"/>
</dbReference>
<dbReference type="OrthoDB" id="9803739at2"/>
<dbReference type="PROSITE" id="PS00924">
    <property type="entry name" value="ASP_GLU_RACEMASE_2"/>
    <property type="match status" value="1"/>
</dbReference>
<comment type="similarity">
    <text evidence="1">Belongs to the aspartate/glutamate racemases family.</text>
</comment>
<dbReference type="InterPro" id="IPR004380">
    <property type="entry name" value="Asp_race"/>
</dbReference>
<dbReference type="InterPro" id="IPR033134">
    <property type="entry name" value="Asp/Glu_racemase_AS_2"/>
</dbReference>
<accession>A0A1Q2L2W0</accession>
<sequence>MQKLGIIGGTGPESTVDYYQDIIQGYQEAVGSKEELPEFLIYSINMYRIFELLEAGETEKLADYLAEAVNSLHKAGAEFAVLAANTPHIVFDSVQEKTAIPLVSIVEAARDRAQELGLKKVALLGTKFTMENDFFKKPFRDAGIEITVPSEPQQQYIHEKTLSELEKGVVKSETKSEFIRIAQELIDSEGAEGIILGCTEFPMILKPDDLPVPLLNTTEIHVKKIIEAMIAAPPGK</sequence>
<dbReference type="Proteomes" id="UP000188184">
    <property type="component" value="Chromosome"/>
</dbReference>
<dbReference type="SUPFAM" id="SSF53681">
    <property type="entry name" value="Aspartate/glutamate racemase"/>
    <property type="match status" value="2"/>
</dbReference>
<dbReference type="InterPro" id="IPR015942">
    <property type="entry name" value="Asp/Glu/hydantoin_racemase"/>
</dbReference>
<dbReference type="PANTHER" id="PTHR21198:SF7">
    <property type="entry name" value="ASPARTATE-GLUTAMATE RACEMASE FAMILY"/>
    <property type="match status" value="1"/>
</dbReference>
<dbReference type="RefSeq" id="WP_077590695.1">
    <property type="nucleotide sequence ID" value="NZ_CP019640.1"/>
</dbReference>
<dbReference type="InterPro" id="IPR001920">
    <property type="entry name" value="Asp/Glu_race"/>
</dbReference>
<organism evidence="3 4">
    <name type="scientific">Planococcus lenghuensis</name>
    <dbReference type="NCBI Taxonomy" id="2213202"/>
    <lineage>
        <taxon>Bacteria</taxon>
        <taxon>Bacillati</taxon>
        <taxon>Bacillota</taxon>
        <taxon>Bacilli</taxon>
        <taxon>Bacillales</taxon>
        <taxon>Caryophanaceae</taxon>
        <taxon>Planococcus</taxon>
    </lineage>
</organism>
<dbReference type="GO" id="GO:0047661">
    <property type="term" value="F:amino-acid racemase activity"/>
    <property type="evidence" value="ECO:0007669"/>
    <property type="project" value="InterPro"/>
</dbReference>